<evidence type="ECO:0000256" key="2">
    <source>
        <dbReference type="SAM" id="Coils"/>
    </source>
</evidence>
<dbReference type="GO" id="GO:0046872">
    <property type="term" value="F:metal ion binding"/>
    <property type="evidence" value="ECO:0007669"/>
    <property type="project" value="InterPro"/>
</dbReference>
<feature type="coiled-coil region" evidence="2">
    <location>
        <begin position="289"/>
        <end position="321"/>
    </location>
</feature>
<dbReference type="InterPro" id="IPR034802">
    <property type="entry name" value="NADPH_BDH"/>
</dbReference>
<evidence type="ECO:0000313" key="5">
    <source>
        <dbReference type="EMBL" id="HII61394.1"/>
    </source>
</evidence>
<dbReference type="PANTHER" id="PTHR11496:SF83">
    <property type="entry name" value="HYDROXYACID-OXOACID TRANSHYDROGENASE, MITOCHONDRIAL"/>
    <property type="match status" value="1"/>
</dbReference>
<accession>A0A832T9V2</accession>
<dbReference type="FunFam" id="3.40.50.1970:FF:000003">
    <property type="entry name" value="Alcohol dehydrogenase, iron-containing"/>
    <property type="match status" value="1"/>
</dbReference>
<dbReference type="Gene3D" id="3.40.50.1970">
    <property type="match status" value="1"/>
</dbReference>
<gene>
    <name evidence="5" type="ORF">HA331_06585</name>
</gene>
<dbReference type="Proteomes" id="UP000617544">
    <property type="component" value="Unassembled WGS sequence"/>
</dbReference>
<dbReference type="PANTHER" id="PTHR11496">
    <property type="entry name" value="ALCOHOL DEHYDROGENASE"/>
    <property type="match status" value="1"/>
</dbReference>
<dbReference type="RefSeq" id="WP_010884837.1">
    <property type="nucleotide sequence ID" value="NZ_DUJN01000006.1"/>
</dbReference>
<dbReference type="InterPro" id="IPR056798">
    <property type="entry name" value="ADH_Fe_C"/>
</dbReference>
<organism evidence="5 6">
    <name type="scientific">Pyrococcus horikoshii</name>
    <dbReference type="NCBI Taxonomy" id="53953"/>
    <lineage>
        <taxon>Archaea</taxon>
        <taxon>Methanobacteriati</taxon>
        <taxon>Methanobacteriota</taxon>
        <taxon>Thermococci</taxon>
        <taxon>Thermococcales</taxon>
        <taxon>Thermococcaceae</taxon>
        <taxon>Pyrococcus</taxon>
    </lineage>
</organism>
<proteinExistence type="predicted"/>
<dbReference type="GeneID" id="1443072"/>
<evidence type="ECO:0000313" key="6">
    <source>
        <dbReference type="Proteomes" id="UP000617544"/>
    </source>
</evidence>
<dbReference type="InterPro" id="IPR039697">
    <property type="entry name" value="Alcohol_dehydrogenase_Fe"/>
</dbReference>
<keyword evidence="2" id="KW-0175">Coiled coil</keyword>
<dbReference type="InterPro" id="IPR001670">
    <property type="entry name" value="ADH_Fe/GldA"/>
</dbReference>
<evidence type="ECO:0000259" key="3">
    <source>
        <dbReference type="Pfam" id="PF00465"/>
    </source>
</evidence>
<dbReference type="SMR" id="A0A832T9V2"/>
<evidence type="ECO:0000256" key="1">
    <source>
        <dbReference type="ARBA" id="ARBA00023002"/>
    </source>
</evidence>
<feature type="domain" description="Alcohol dehydrogenase iron-type/glycerol dehydrogenase GldA" evidence="3">
    <location>
        <begin position="7"/>
        <end position="177"/>
    </location>
</feature>
<dbReference type="CDD" id="cd08179">
    <property type="entry name" value="NADPH_BDH"/>
    <property type="match status" value="1"/>
</dbReference>
<comment type="caution">
    <text evidence="5">The sequence shown here is derived from an EMBL/GenBank/DDBJ whole genome shotgun (WGS) entry which is preliminary data.</text>
</comment>
<dbReference type="Pfam" id="PF25137">
    <property type="entry name" value="ADH_Fe_C"/>
    <property type="match status" value="1"/>
</dbReference>
<dbReference type="GO" id="GO:0004022">
    <property type="term" value="F:alcohol dehydrogenase (NAD+) activity"/>
    <property type="evidence" value="ECO:0007669"/>
    <property type="project" value="TreeGrafter"/>
</dbReference>
<dbReference type="OMA" id="NLMGAGC"/>
<keyword evidence="1" id="KW-0560">Oxidoreductase</keyword>
<dbReference type="Pfam" id="PF00465">
    <property type="entry name" value="Fe-ADH"/>
    <property type="match status" value="1"/>
</dbReference>
<feature type="domain" description="Fe-containing alcohol dehydrogenase-like C-terminal" evidence="4">
    <location>
        <begin position="191"/>
        <end position="372"/>
    </location>
</feature>
<name>A0A832T9V2_PYRHR</name>
<dbReference type="EMBL" id="DUJN01000006">
    <property type="protein sequence ID" value="HII61394.1"/>
    <property type="molecule type" value="Genomic_DNA"/>
</dbReference>
<dbReference type="AlphaFoldDB" id="A0A832T9V2"/>
<evidence type="ECO:0000259" key="4">
    <source>
        <dbReference type="Pfam" id="PF25137"/>
    </source>
</evidence>
<sequence>MTFFLKTTILMGRGSLENIKKLVSEGERVLVFSSKSMDRLGFLKEVIDYLDEAGATYESITGLPSEPSIENVEELLPKVKDFSPETFIALGGGSVIDISKALKVFYDAPELDFDSVAIFSRFKKAQPLPKLKTKLIAVPSTSGAGSEVSAATVIKKGDIKYTIVSPELCPNYAILDPRLPENMPREVARNSGLDVLVHAIEAYVSKASTPFSDAMAVKAARTILEKLEDSVNGDPTAREEVHYAATMAGIAFLNGRLGLVHAMSHKAAWIGPHGLINAILLPYVMEFNMEKAREKYDAMAKELGLSNAEELLQKVKELNERLNVPKLSEIVSEEDFTSRLDEMSRKAYEDPLVNFNPVEPSVDDIKNIYLRAFHD</sequence>
<dbReference type="SUPFAM" id="SSF56796">
    <property type="entry name" value="Dehydroquinate synthase-like"/>
    <property type="match status" value="1"/>
</dbReference>
<protein>
    <submittedName>
        <fullName evidence="5">Iron-containing alcohol dehydrogenase</fullName>
    </submittedName>
</protein>
<reference evidence="5" key="1">
    <citation type="journal article" date="2020" name="bioRxiv">
        <title>A rank-normalized archaeal taxonomy based on genome phylogeny resolves widespread incomplete and uneven classifications.</title>
        <authorList>
            <person name="Rinke C."/>
            <person name="Chuvochina M."/>
            <person name="Mussig A.J."/>
            <person name="Chaumeil P.-A."/>
            <person name="Waite D.W."/>
            <person name="Whitman W.B."/>
            <person name="Parks D.H."/>
            <person name="Hugenholtz P."/>
        </authorList>
    </citation>
    <scope>NUCLEOTIDE SEQUENCE</scope>
    <source>
        <strain evidence="5">UBA8834</strain>
    </source>
</reference>
<dbReference type="Gene3D" id="1.20.1090.10">
    <property type="entry name" value="Dehydroquinate synthase-like - alpha domain"/>
    <property type="match status" value="1"/>
</dbReference>
<dbReference type="FunFam" id="1.20.1090.10:FF:000001">
    <property type="entry name" value="Aldehyde-alcohol dehydrogenase"/>
    <property type="match status" value="1"/>
</dbReference>